<dbReference type="RefSeq" id="WP_152288601.1">
    <property type="nucleotide sequence ID" value="NZ_VTPV01000001.1"/>
</dbReference>
<name>A0A5N4BV82_9FLAO</name>
<dbReference type="Proteomes" id="UP000326384">
    <property type="component" value="Unassembled WGS sequence"/>
</dbReference>
<keyword evidence="2" id="KW-1185">Reference proteome</keyword>
<organism evidence="1 2">
    <name type="scientific">Chryseobacterium viscerum</name>
    <dbReference type="NCBI Taxonomy" id="1037377"/>
    <lineage>
        <taxon>Bacteria</taxon>
        <taxon>Pseudomonadati</taxon>
        <taxon>Bacteroidota</taxon>
        <taxon>Flavobacteriia</taxon>
        <taxon>Flavobacteriales</taxon>
        <taxon>Weeksellaceae</taxon>
        <taxon>Chryseobacterium group</taxon>
        <taxon>Chryseobacterium</taxon>
    </lineage>
</organism>
<accession>A0A5N4BV82</accession>
<sequence>MIQTLLEKSRLILVLLTLFSCKERKTDNSKEYLYQKVVINDQLKKEISSYKEDLRRMDASESNNLSIFFTRKNDSILIEMGDYRPNFKMVHMKGVEIIKKDTIYLLSEDKSMDMKSFYTGSAEKTQIIDVPKLSFSHYDPHYRCLYFDGKELKVLSYNGKCR</sequence>
<reference evidence="1 2" key="1">
    <citation type="journal article" date="2019" name="Stand. Genomic Sci.">
        <title>Draft Whole-Genome Sequence of a Novel Chryseobacterium viscerum Strain Isolated from Fresh Water at Dripping Springs, New Mexico.</title>
        <authorList>
            <person name="Kyndt J.A."/>
            <person name="Moore T.C."/>
        </authorList>
    </citation>
    <scope>NUCLEOTIDE SEQUENCE [LARGE SCALE GENOMIC DNA]</scope>
    <source>
        <strain evidence="1 2">DPS</strain>
    </source>
</reference>
<comment type="caution">
    <text evidence="1">The sequence shown here is derived from an EMBL/GenBank/DDBJ whole genome shotgun (WGS) entry which is preliminary data.</text>
</comment>
<evidence type="ECO:0008006" key="3">
    <source>
        <dbReference type="Google" id="ProtNLM"/>
    </source>
</evidence>
<protein>
    <recommendedName>
        <fullName evidence="3">Lipoprotein</fullName>
    </recommendedName>
</protein>
<evidence type="ECO:0000313" key="2">
    <source>
        <dbReference type="Proteomes" id="UP000326384"/>
    </source>
</evidence>
<evidence type="ECO:0000313" key="1">
    <source>
        <dbReference type="EMBL" id="KAB1232321.1"/>
    </source>
</evidence>
<proteinExistence type="predicted"/>
<gene>
    <name evidence="1" type="ORF">F8D52_00730</name>
</gene>
<dbReference type="EMBL" id="VTPV01000001">
    <property type="protein sequence ID" value="KAB1232321.1"/>
    <property type="molecule type" value="Genomic_DNA"/>
</dbReference>